<evidence type="ECO:0000313" key="2">
    <source>
        <dbReference type="Proteomes" id="UP000321367"/>
    </source>
</evidence>
<dbReference type="Proteomes" id="UP000321367">
    <property type="component" value="Unassembled WGS sequence"/>
</dbReference>
<gene>
    <name evidence="1" type="ORF">ES724_13585</name>
</gene>
<evidence type="ECO:0000313" key="1">
    <source>
        <dbReference type="EMBL" id="TXD92516.1"/>
    </source>
</evidence>
<keyword evidence="2" id="KW-1185">Reference proteome</keyword>
<organism evidence="1 2">
    <name type="scientific">Gillisia hiemivivida</name>
    <dbReference type="NCBI Taxonomy" id="291190"/>
    <lineage>
        <taxon>Bacteria</taxon>
        <taxon>Pseudomonadati</taxon>
        <taxon>Bacteroidota</taxon>
        <taxon>Flavobacteriia</taxon>
        <taxon>Flavobacteriales</taxon>
        <taxon>Flavobacteriaceae</taxon>
        <taxon>Gillisia</taxon>
    </lineage>
</organism>
<comment type="caution">
    <text evidence="1">The sequence shown here is derived from an EMBL/GenBank/DDBJ whole genome shotgun (WGS) entry which is preliminary data.</text>
</comment>
<dbReference type="NCBIfam" id="NF033487">
    <property type="entry name" value="Lacal_2735_fam"/>
    <property type="match status" value="1"/>
</dbReference>
<sequence>MEITLFKTEEERLCHKYTALMEKAFKVALIDKEKSDKINARAKKILAQLKRMNYKGVDK</sequence>
<reference evidence="1 2" key="1">
    <citation type="submission" date="2019-08" db="EMBL/GenBank/DDBJ databases">
        <title>Genome sequence of Gillisia hiemivivida IC154 (type strain).</title>
        <authorList>
            <person name="Bowman J.P."/>
        </authorList>
    </citation>
    <scope>NUCLEOTIDE SEQUENCE [LARGE SCALE GENOMIC DNA]</scope>
    <source>
        <strain evidence="1 2">IC154</strain>
    </source>
</reference>
<proteinExistence type="predicted"/>
<dbReference type="OrthoDB" id="1123018at2"/>
<dbReference type="AlphaFoldDB" id="A0A5C6ZPD0"/>
<protein>
    <submittedName>
        <fullName evidence="1">Lacal_2735 family protein</fullName>
    </submittedName>
</protein>
<dbReference type="RefSeq" id="WP_146933796.1">
    <property type="nucleotide sequence ID" value="NZ_CBCSHZ010000019.1"/>
</dbReference>
<dbReference type="EMBL" id="VORY01000020">
    <property type="protein sequence ID" value="TXD92516.1"/>
    <property type="molecule type" value="Genomic_DNA"/>
</dbReference>
<name>A0A5C6ZPD0_9FLAO</name>
<accession>A0A5C6ZPD0</accession>
<dbReference type="InterPro" id="IPR045493">
    <property type="entry name" value="DUF6435"/>
</dbReference>